<evidence type="ECO:0000256" key="7">
    <source>
        <dbReference type="ARBA" id="ARBA00038093"/>
    </source>
</evidence>
<keyword evidence="2" id="KW-1277">Toxin-antitoxin system</keyword>
<dbReference type="AlphaFoldDB" id="A0A023D8F2"/>
<dbReference type="Pfam" id="PF01850">
    <property type="entry name" value="PIN"/>
    <property type="match status" value="1"/>
</dbReference>
<keyword evidence="4" id="KW-0479">Metal-binding</keyword>
<dbReference type="Proteomes" id="UP000019760">
    <property type="component" value="Unassembled WGS sequence"/>
</dbReference>
<protein>
    <submittedName>
        <fullName evidence="9">Pilus retraction motor hexameric ATPase PilT</fullName>
    </submittedName>
</protein>
<dbReference type="OrthoDB" id="7188375at2"/>
<dbReference type="InterPro" id="IPR050556">
    <property type="entry name" value="Type_II_TA_system_RNase"/>
</dbReference>
<dbReference type="GO" id="GO:0016787">
    <property type="term" value="F:hydrolase activity"/>
    <property type="evidence" value="ECO:0007669"/>
    <property type="project" value="UniProtKB-KW"/>
</dbReference>
<dbReference type="GO" id="GO:0004518">
    <property type="term" value="F:nuclease activity"/>
    <property type="evidence" value="ECO:0007669"/>
    <property type="project" value="UniProtKB-KW"/>
</dbReference>
<keyword evidence="6" id="KW-0460">Magnesium</keyword>
<evidence type="ECO:0000313" key="9">
    <source>
        <dbReference type="EMBL" id="GAJ30374.1"/>
    </source>
</evidence>
<dbReference type="RefSeq" id="WP_042061358.1">
    <property type="nucleotide sequence ID" value="NZ_BAND01000127.1"/>
</dbReference>
<gene>
    <name evidence="9" type="ORF">Amme_128_004</name>
</gene>
<evidence type="ECO:0000313" key="10">
    <source>
        <dbReference type="Proteomes" id="UP000019760"/>
    </source>
</evidence>
<comment type="caution">
    <text evidence="9">The sequence shown here is derived from an EMBL/GenBank/DDBJ whole genome shotgun (WGS) entry which is preliminary data.</text>
</comment>
<evidence type="ECO:0000256" key="3">
    <source>
        <dbReference type="ARBA" id="ARBA00022722"/>
    </source>
</evidence>
<reference evidence="10" key="1">
    <citation type="journal article" date="2014" name="FEMS Microbiol. Lett.">
        <title>Draft Genomic DNA Sequence of the Facultatively Methylotrophic Bacterium Acidomonas methanolica type strain MB58.</title>
        <authorList>
            <person name="Higashiura N."/>
            <person name="Hadano H."/>
            <person name="Hirakawa H."/>
            <person name="Matsutani M."/>
            <person name="Takabe S."/>
            <person name="Matsushita K."/>
            <person name="Azuma Y."/>
        </authorList>
    </citation>
    <scope>NUCLEOTIDE SEQUENCE [LARGE SCALE GENOMIC DNA]</scope>
    <source>
        <strain evidence="10">MB58</strain>
    </source>
</reference>
<dbReference type="GO" id="GO:0046872">
    <property type="term" value="F:metal ion binding"/>
    <property type="evidence" value="ECO:0007669"/>
    <property type="project" value="UniProtKB-KW"/>
</dbReference>
<dbReference type="SUPFAM" id="SSF88723">
    <property type="entry name" value="PIN domain-like"/>
    <property type="match status" value="1"/>
</dbReference>
<dbReference type="CDD" id="cd18746">
    <property type="entry name" value="PIN_VapC4-5_FitB-like"/>
    <property type="match status" value="1"/>
</dbReference>
<keyword evidence="10" id="KW-1185">Reference proteome</keyword>
<keyword evidence="5" id="KW-0378">Hydrolase</keyword>
<evidence type="ECO:0000256" key="4">
    <source>
        <dbReference type="ARBA" id="ARBA00022723"/>
    </source>
</evidence>
<feature type="domain" description="PIN" evidence="8">
    <location>
        <begin position="3"/>
        <end position="124"/>
    </location>
</feature>
<accession>A0A023D8F2</accession>
<dbReference type="InterPro" id="IPR029060">
    <property type="entry name" value="PIN-like_dom_sf"/>
</dbReference>
<sequence length="139" mass="15306">MKYLLDTNVLREIGKTSPHENVSAWLDTVDDADLAISALSVREIMKGLVRLGMTKPDAAAALQVTVTGIFDAFEGRILPVDRHVAARWGETLAASEKHIDDTGLAATAFVHDLIVVTRNLKDFKDRGVRLLDPFRKPGR</sequence>
<proteinExistence type="inferred from homology"/>
<name>A0A023D8F2_ACIMT</name>
<dbReference type="PANTHER" id="PTHR33653:SF1">
    <property type="entry name" value="RIBONUCLEASE VAPC2"/>
    <property type="match status" value="1"/>
</dbReference>
<evidence type="ECO:0000259" key="8">
    <source>
        <dbReference type="Pfam" id="PF01850"/>
    </source>
</evidence>
<evidence type="ECO:0000256" key="6">
    <source>
        <dbReference type="ARBA" id="ARBA00022842"/>
    </source>
</evidence>
<comment type="cofactor">
    <cofactor evidence="1">
        <name>Mg(2+)</name>
        <dbReference type="ChEBI" id="CHEBI:18420"/>
    </cofactor>
</comment>
<reference evidence="9 10" key="2">
    <citation type="journal article" date="2014" name="FEMS Microbiol. Lett.">
        <title>Draft genomic DNA sequence of the facultatively methylotrophic bacterium Acidomonas methanolica type strain MB58.</title>
        <authorList>
            <person name="Higashiura N."/>
            <person name="Hadano H."/>
            <person name="Hirakawa H."/>
            <person name="Matsutani M."/>
            <person name="Takabe S."/>
            <person name="Matsushita K."/>
            <person name="Azuma Y."/>
        </authorList>
    </citation>
    <scope>NUCLEOTIDE SEQUENCE [LARGE SCALE GENOMIC DNA]</scope>
    <source>
        <strain evidence="9 10">MB58</strain>
    </source>
</reference>
<dbReference type="PANTHER" id="PTHR33653">
    <property type="entry name" value="RIBONUCLEASE VAPC2"/>
    <property type="match status" value="1"/>
</dbReference>
<evidence type="ECO:0000256" key="2">
    <source>
        <dbReference type="ARBA" id="ARBA00022649"/>
    </source>
</evidence>
<dbReference type="EMBL" id="BAND01000127">
    <property type="protein sequence ID" value="GAJ30374.1"/>
    <property type="molecule type" value="Genomic_DNA"/>
</dbReference>
<evidence type="ECO:0000256" key="5">
    <source>
        <dbReference type="ARBA" id="ARBA00022801"/>
    </source>
</evidence>
<dbReference type="InterPro" id="IPR002716">
    <property type="entry name" value="PIN_dom"/>
</dbReference>
<keyword evidence="3" id="KW-0540">Nuclease</keyword>
<dbReference type="Gene3D" id="3.40.50.1010">
    <property type="entry name" value="5'-nuclease"/>
    <property type="match status" value="1"/>
</dbReference>
<comment type="similarity">
    <text evidence="7">Belongs to the PINc/VapC protein family.</text>
</comment>
<evidence type="ECO:0000256" key="1">
    <source>
        <dbReference type="ARBA" id="ARBA00001946"/>
    </source>
</evidence>
<organism evidence="9 10">
    <name type="scientific">Acidomonas methanolica NBRC 104435</name>
    <dbReference type="NCBI Taxonomy" id="1231351"/>
    <lineage>
        <taxon>Bacteria</taxon>
        <taxon>Pseudomonadati</taxon>
        <taxon>Pseudomonadota</taxon>
        <taxon>Alphaproteobacteria</taxon>
        <taxon>Acetobacterales</taxon>
        <taxon>Acetobacteraceae</taxon>
        <taxon>Acidomonas</taxon>
    </lineage>
</organism>